<dbReference type="InterPro" id="IPR050117">
    <property type="entry name" value="MAPK"/>
</dbReference>
<reference evidence="3" key="2">
    <citation type="submission" date="2021-03" db="UniProtKB">
        <authorList>
            <consortium name="EnsemblPlants"/>
        </authorList>
    </citation>
    <scope>IDENTIFICATION</scope>
</reference>
<dbReference type="OMA" id="EDEYLWA"/>
<sequence length="126" mass="14872">MRWYKEPELQIKFIINFLGSPSESDLAFIKNQNVVKFIEGMPYSNGVRLEDEYLWADPLALDLLRRMLVLNPTKRITVTEALRHSYMADLHIPTEYPPPQRSLDIDIEADVGESYLRELIWREMVF</sequence>
<evidence type="ECO:0000256" key="1">
    <source>
        <dbReference type="ARBA" id="ARBA00022741"/>
    </source>
</evidence>
<dbReference type="SUPFAM" id="SSF56112">
    <property type="entry name" value="Protein kinase-like (PK-like)"/>
    <property type="match status" value="1"/>
</dbReference>
<evidence type="ECO:0008006" key="5">
    <source>
        <dbReference type="Google" id="ProtNLM"/>
    </source>
</evidence>
<dbReference type="AlphaFoldDB" id="A0A803LT91"/>
<dbReference type="PANTHER" id="PTHR24055">
    <property type="entry name" value="MITOGEN-ACTIVATED PROTEIN KINASE"/>
    <property type="match status" value="1"/>
</dbReference>
<dbReference type="GO" id="GO:0005524">
    <property type="term" value="F:ATP binding"/>
    <property type="evidence" value="ECO:0007669"/>
    <property type="project" value="UniProtKB-KW"/>
</dbReference>
<dbReference type="Gramene" id="AUR62018435-RA">
    <property type="protein sequence ID" value="AUR62018435-RA:cds"/>
    <property type="gene ID" value="AUR62018435"/>
</dbReference>
<dbReference type="EnsemblPlants" id="AUR62018435-RA">
    <property type="protein sequence ID" value="AUR62018435-RA:cds"/>
    <property type="gene ID" value="AUR62018435"/>
</dbReference>
<protein>
    <recommendedName>
        <fullName evidence="5">Protein kinase domain-containing protein</fullName>
    </recommendedName>
</protein>
<reference evidence="3" key="1">
    <citation type="journal article" date="2017" name="Nature">
        <title>The genome of Chenopodium quinoa.</title>
        <authorList>
            <person name="Jarvis D.E."/>
            <person name="Ho Y.S."/>
            <person name="Lightfoot D.J."/>
            <person name="Schmoeckel S.M."/>
            <person name="Li B."/>
            <person name="Borm T.J.A."/>
            <person name="Ohyanagi H."/>
            <person name="Mineta K."/>
            <person name="Michell C.T."/>
            <person name="Saber N."/>
            <person name="Kharbatia N.M."/>
            <person name="Rupper R.R."/>
            <person name="Sharp A.R."/>
            <person name="Dally N."/>
            <person name="Boughton B.A."/>
            <person name="Woo Y.H."/>
            <person name="Gao G."/>
            <person name="Schijlen E.G.W.M."/>
            <person name="Guo X."/>
            <person name="Momin A.A."/>
            <person name="Negrao S."/>
            <person name="Al-Babili S."/>
            <person name="Gehring C."/>
            <person name="Roessner U."/>
            <person name="Jung C."/>
            <person name="Murphy K."/>
            <person name="Arold S.T."/>
            <person name="Gojobori T."/>
            <person name="van der Linden C.G."/>
            <person name="van Loo E.N."/>
            <person name="Jellen E.N."/>
            <person name="Maughan P.J."/>
            <person name="Tester M."/>
        </authorList>
    </citation>
    <scope>NUCLEOTIDE SEQUENCE [LARGE SCALE GENOMIC DNA]</scope>
    <source>
        <strain evidence="3">cv. PI 614886</strain>
    </source>
</reference>
<dbReference type="Gene3D" id="1.10.510.10">
    <property type="entry name" value="Transferase(Phosphotransferase) domain 1"/>
    <property type="match status" value="1"/>
</dbReference>
<dbReference type="InterPro" id="IPR011009">
    <property type="entry name" value="Kinase-like_dom_sf"/>
</dbReference>
<evidence type="ECO:0000313" key="4">
    <source>
        <dbReference type="Proteomes" id="UP000596660"/>
    </source>
</evidence>
<keyword evidence="4" id="KW-1185">Reference proteome</keyword>
<evidence type="ECO:0000313" key="3">
    <source>
        <dbReference type="EnsemblPlants" id="AUR62018435-RA:cds"/>
    </source>
</evidence>
<keyword evidence="2" id="KW-0067">ATP-binding</keyword>
<dbReference type="Proteomes" id="UP000596660">
    <property type="component" value="Unplaced"/>
</dbReference>
<proteinExistence type="predicted"/>
<dbReference type="Gene3D" id="3.30.200.20">
    <property type="entry name" value="Phosphorylase Kinase, domain 1"/>
    <property type="match status" value="1"/>
</dbReference>
<evidence type="ECO:0000256" key="2">
    <source>
        <dbReference type="ARBA" id="ARBA00022840"/>
    </source>
</evidence>
<keyword evidence="1" id="KW-0547">Nucleotide-binding</keyword>
<accession>A0A803LT91</accession>
<name>A0A803LT91_CHEQI</name>
<organism evidence="3 4">
    <name type="scientific">Chenopodium quinoa</name>
    <name type="common">Quinoa</name>
    <dbReference type="NCBI Taxonomy" id="63459"/>
    <lineage>
        <taxon>Eukaryota</taxon>
        <taxon>Viridiplantae</taxon>
        <taxon>Streptophyta</taxon>
        <taxon>Embryophyta</taxon>
        <taxon>Tracheophyta</taxon>
        <taxon>Spermatophyta</taxon>
        <taxon>Magnoliopsida</taxon>
        <taxon>eudicotyledons</taxon>
        <taxon>Gunneridae</taxon>
        <taxon>Pentapetalae</taxon>
        <taxon>Caryophyllales</taxon>
        <taxon>Chenopodiaceae</taxon>
        <taxon>Chenopodioideae</taxon>
        <taxon>Atripliceae</taxon>
        <taxon>Chenopodium</taxon>
    </lineage>
</organism>